<name>A0A165AZM4_9APHY</name>
<dbReference type="SUPFAM" id="SSF81383">
    <property type="entry name" value="F-box domain"/>
    <property type="match status" value="1"/>
</dbReference>
<proteinExistence type="predicted"/>
<protein>
    <recommendedName>
        <fullName evidence="1">F-box domain-containing protein</fullName>
    </recommendedName>
</protein>
<organism evidence="2 3">
    <name type="scientific">Laetiporus sulphureus 93-53</name>
    <dbReference type="NCBI Taxonomy" id="1314785"/>
    <lineage>
        <taxon>Eukaryota</taxon>
        <taxon>Fungi</taxon>
        <taxon>Dikarya</taxon>
        <taxon>Basidiomycota</taxon>
        <taxon>Agaricomycotina</taxon>
        <taxon>Agaricomycetes</taxon>
        <taxon>Polyporales</taxon>
        <taxon>Laetiporus</taxon>
    </lineage>
</organism>
<dbReference type="InterPro" id="IPR036047">
    <property type="entry name" value="F-box-like_dom_sf"/>
</dbReference>
<dbReference type="RefSeq" id="XP_040757692.1">
    <property type="nucleotide sequence ID" value="XM_040910295.1"/>
</dbReference>
<dbReference type="CDD" id="cd09917">
    <property type="entry name" value="F-box_SF"/>
    <property type="match status" value="1"/>
</dbReference>
<dbReference type="Proteomes" id="UP000076871">
    <property type="component" value="Unassembled WGS sequence"/>
</dbReference>
<feature type="domain" description="F-box" evidence="1">
    <location>
        <begin position="32"/>
        <end position="65"/>
    </location>
</feature>
<dbReference type="AlphaFoldDB" id="A0A165AZM4"/>
<dbReference type="GeneID" id="63827324"/>
<keyword evidence="3" id="KW-1185">Reference proteome</keyword>
<evidence type="ECO:0000313" key="3">
    <source>
        <dbReference type="Proteomes" id="UP000076871"/>
    </source>
</evidence>
<sequence length="503" mass="56238">MLQTLYGVPHIAARDAFLLHSSSCFSTQAMNILDLNSDVLSMILSFVSPPEAMQLALTCHNAYDVAMPRFLSEVTLGCTDSMSGPEQITLFCKYMLANIKDRLRHLRALEIKEGAFVSSSEQDGRETWVSDFSCAAILADTLRQAVHLRKLNIVELEPLLASQPAVGEALSHLPRLTDVSFHYIGKCTLEMLKHTTCHPKRLEFGMWKDGSRVAGDTAAFDEYASSLQTLNLWQCACLLESFSESYVSHGVRVLGLGGRVPLLSTISREFPNVRSITFAPECSVEEETPSASWPGLDLVETSIPHPFFSCTVRRLELKYTLGTTLKRFSSNQVIARTVELVRQTKPVVLSCVLEAALGGDYLDKLVNVMPQVRFLEIEFNPRELRVHDEVHDIEFWMNRHIPRLAKLPLVGISLQGSPRKRSDNVRETIDKVAYAAAMHIPTLKYVGIGLPVKSYFSSGTGRSLTWFRVKMRMEGGEPLLEILNSGHGEAVRHEMRLLERVSS</sequence>
<evidence type="ECO:0000259" key="1">
    <source>
        <dbReference type="Pfam" id="PF00646"/>
    </source>
</evidence>
<dbReference type="InParanoid" id="A0A165AZM4"/>
<dbReference type="STRING" id="1314785.A0A165AZM4"/>
<dbReference type="Pfam" id="PF00646">
    <property type="entry name" value="F-box"/>
    <property type="match status" value="1"/>
</dbReference>
<accession>A0A165AZM4</accession>
<dbReference type="OrthoDB" id="2785713at2759"/>
<evidence type="ECO:0000313" key="2">
    <source>
        <dbReference type="EMBL" id="KZS99951.1"/>
    </source>
</evidence>
<dbReference type="InterPro" id="IPR001810">
    <property type="entry name" value="F-box_dom"/>
</dbReference>
<dbReference type="EMBL" id="KV427704">
    <property type="protein sequence ID" value="KZS99951.1"/>
    <property type="molecule type" value="Genomic_DNA"/>
</dbReference>
<reference evidence="2 3" key="1">
    <citation type="journal article" date="2016" name="Mol. Biol. Evol.">
        <title>Comparative Genomics of Early-Diverging Mushroom-Forming Fungi Provides Insights into the Origins of Lignocellulose Decay Capabilities.</title>
        <authorList>
            <person name="Nagy L.G."/>
            <person name="Riley R."/>
            <person name="Tritt A."/>
            <person name="Adam C."/>
            <person name="Daum C."/>
            <person name="Floudas D."/>
            <person name="Sun H."/>
            <person name="Yadav J.S."/>
            <person name="Pangilinan J."/>
            <person name="Larsson K.H."/>
            <person name="Matsuura K."/>
            <person name="Barry K."/>
            <person name="Labutti K."/>
            <person name="Kuo R."/>
            <person name="Ohm R.A."/>
            <person name="Bhattacharya S.S."/>
            <person name="Shirouzu T."/>
            <person name="Yoshinaga Y."/>
            <person name="Martin F.M."/>
            <person name="Grigoriev I.V."/>
            <person name="Hibbett D.S."/>
        </authorList>
    </citation>
    <scope>NUCLEOTIDE SEQUENCE [LARGE SCALE GENOMIC DNA]</scope>
    <source>
        <strain evidence="2 3">93-53</strain>
    </source>
</reference>
<gene>
    <name evidence="2" type="ORF">LAESUDRAFT_732745</name>
</gene>